<organism evidence="1 2">
    <name type="scientific">Galerina marginata (strain CBS 339.88)</name>
    <dbReference type="NCBI Taxonomy" id="685588"/>
    <lineage>
        <taxon>Eukaryota</taxon>
        <taxon>Fungi</taxon>
        <taxon>Dikarya</taxon>
        <taxon>Basidiomycota</taxon>
        <taxon>Agaricomycotina</taxon>
        <taxon>Agaricomycetes</taxon>
        <taxon>Agaricomycetidae</taxon>
        <taxon>Agaricales</taxon>
        <taxon>Agaricineae</taxon>
        <taxon>Strophariaceae</taxon>
        <taxon>Galerina</taxon>
    </lineage>
</organism>
<gene>
    <name evidence="1" type="ORF">GALMADRAFT_15913</name>
</gene>
<name>A0A067T3S5_GALM3</name>
<feature type="non-terminal residue" evidence="1">
    <location>
        <position position="58"/>
    </location>
</feature>
<keyword evidence="2" id="KW-1185">Reference proteome</keyword>
<proteinExistence type="predicted"/>
<dbReference type="HOGENOM" id="CLU_196960_0_0_1"/>
<dbReference type="Proteomes" id="UP000027222">
    <property type="component" value="Unassembled WGS sequence"/>
</dbReference>
<sequence length="58" mass="7076">MVVRDVRTRWNYTHAMIRRALLQKEAIDTWVFNHENLRGLMHKSTDWKFLSEVADFLE</sequence>
<protein>
    <submittedName>
        <fullName evidence="1">Uncharacterized protein</fullName>
    </submittedName>
</protein>
<evidence type="ECO:0000313" key="2">
    <source>
        <dbReference type="Proteomes" id="UP000027222"/>
    </source>
</evidence>
<evidence type="ECO:0000313" key="1">
    <source>
        <dbReference type="EMBL" id="KDR74579.1"/>
    </source>
</evidence>
<accession>A0A067T3S5</accession>
<dbReference type="AlphaFoldDB" id="A0A067T3S5"/>
<dbReference type="OrthoDB" id="3264316at2759"/>
<dbReference type="EMBL" id="KL142383">
    <property type="protein sequence ID" value="KDR74579.1"/>
    <property type="molecule type" value="Genomic_DNA"/>
</dbReference>
<reference evidence="2" key="1">
    <citation type="journal article" date="2014" name="Proc. Natl. Acad. Sci. U.S.A.">
        <title>Extensive sampling of basidiomycete genomes demonstrates inadequacy of the white-rot/brown-rot paradigm for wood decay fungi.</title>
        <authorList>
            <person name="Riley R."/>
            <person name="Salamov A.A."/>
            <person name="Brown D.W."/>
            <person name="Nagy L.G."/>
            <person name="Floudas D."/>
            <person name="Held B.W."/>
            <person name="Levasseur A."/>
            <person name="Lombard V."/>
            <person name="Morin E."/>
            <person name="Otillar R."/>
            <person name="Lindquist E.A."/>
            <person name="Sun H."/>
            <person name="LaButti K.M."/>
            <person name="Schmutz J."/>
            <person name="Jabbour D."/>
            <person name="Luo H."/>
            <person name="Baker S.E."/>
            <person name="Pisabarro A.G."/>
            <person name="Walton J.D."/>
            <person name="Blanchette R.A."/>
            <person name="Henrissat B."/>
            <person name="Martin F."/>
            <person name="Cullen D."/>
            <person name="Hibbett D.S."/>
            <person name="Grigoriev I.V."/>
        </authorList>
    </citation>
    <scope>NUCLEOTIDE SEQUENCE [LARGE SCALE GENOMIC DNA]</scope>
    <source>
        <strain evidence="2">CBS 339.88</strain>
    </source>
</reference>